<dbReference type="GO" id="GO:0090729">
    <property type="term" value="F:toxin activity"/>
    <property type="evidence" value="ECO:0007669"/>
    <property type="project" value="UniProtKB-KW"/>
</dbReference>
<dbReference type="Proteomes" id="UP001237642">
    <property type="component" value="Unassembled WGS sequence"/>
</dbReference>
<keyword evidence="1" id="KW-0652">Protein synthesis inhibitor</keyword>
<evidence type="ECO:0000313" key="2">
    <source>
        <dbReference type="EMBL" id="KAK1402524.1"/>
    </source>
</evidence>
<reference evidence="2" key="2">
    <citation type="submission" date="2023-05" db="EMBL/GenBank/DDBJ databases">
        <authorList>
            <person name="Schelkunov M.I."/>
        </authorList>
    </citation>
    <scope>NUCLEOTIDE SEQUENCE</scope>
    <source>
        <strain evidence="2">Hsosn_3</strain>
        <tissue evidence="2">Leaf</tissue>
    </source>
</reference>
<dbReference type="AlphaFoldDB" id="A0AAD8JFJ8"/>
<gene>
    <name evidence="2" type="ORF">POM88_002129</name>
</gene>
<dbReference type="SUPFAM" id="SSF56371">
    <property type="entry name" value="Ribosome inactivating proteins (RIP)"/>
    <property type="match status" value="1"/>
</dbReference>
<dbReference type="InterPro" id="IPR016138">
    <property type="entry name" value="Ribosome_inactivat_prot_sub1"/>
</dbReference>
<proteinExistence type="inferred from homology"/>
<accession>A0AAD8JFJ8</accession>
<dbReference type="GO" id="GO:0030598">
    <property type="term" value="F:rRNA N-glycosylase activity"/>
    <property type="evidence" value="ECO:0007669"/>
    <property type="project" value="UniProtKB-EC"/>
</dbReference>
<dbReference type="GO" id="GO:0006952">
    <property type="term" value="P:defense response"/>
    <property type="evidence" value="ECO:0007669"/>
    <property type="project" value="UniProtKB-KW"/>
</dbReference>
<comment type="catalytic activity">
    <reaction evidence="1">
        <text>Endohydrolysis of the N-glycosidic bond at one specific adenosine on the 28S rRNA.</text>
        <dbReference type="EC" id="3.2.2.22"/>
    </reaction>
</comment>
<evidence type="ECO:0000256" key="1">
    <source>
        <dbReference type="RuleBase" id="RU004915"/>
    </source>
</evidence>
<sequence length="270" mass="30389">MTISSDQIPSGNDPVQITVDDENMITINPTDSKFVLSPEIRNTGQLVYRVLPDGDKKLVAGLRQSPPIGEVPVEDWVFPVRINYGDEQLYVLLQRFKLCFVGFRASNGGWILPKGEYRDRVLECVNASFPASDTDGNFIEPILVDLDLSYRSLSKISNVPMTDLILNEQSFITAVVYLKDASLGNVLFDNRLCALHVLNLSQMLCEAAKIEPLSCFIRQNYFSIKTPKLTASLIKMQRLYTKASRKLRQLSNSLEHDGSSFLMENGAKRY</sequence>
<keyword evidence="1" id="KW-0378">Hydrolase</keyword>
<dbReference type="Pfam" id="PF00161">
    <property type="entry name" value="RIP"/>
    <property type="match status" value="1"/>
</dbReference>
<name>A0AAD8JFJ8_9APIA</name>
<comment type="caution">
    <text evidence="2">The sequence shown here is derived from an EMBL/GenBank/DDBJ whole genome shotgun (WGS) entry which is preliminary data.</text>
</comment>
<dbReference type="EC" id="3.2.2.22" evidence="1"/>
<keyword evidence="3" id="KW-1185">Reference proteome</keyword>
<dbReference type="InterPro" id="IPR001574">
    <property type="entry name" value="Ribosome_inactivat_prot"/>
</dbReference>
<organism evidence="2 3">
    <name type="scientific">Heracleum sosnowskyi</name>
    <dbReference type="NCBI Taxonomy" id="360622"/>
    <lineage>
        <taxon>Eukaryota</taxon>
        <taxon>Viridiplantae</taxon>
        <taxon>Streptophyta</taxon>
        <taxon>Embryophyta</taxon>
        <taxon>Tracheophyta</taxon>
        <taxon>Spermatophyta</taxon>
        <taxon>Magnoliopsida</taxon>
        <taxon>eudicotyledons</taxon>
        <taxon>Gunneridae</taxon>
        <taxon>Pentapetalae</taxon>
        <taxon>asterids</taxon>
        <taxon>campanulids</taxon>
        <taxon>Apiales</taxon>
        <taxon>Apiaceae</taxon>
        <taxon>Apioideae</taxon>
        <taxon>apioid superclade</taxon>
        <taxon>Tordylieae</taxon>
        <taxon>Tordyliinae</taxon>
        <taxon>Heracleum</taxon>
    </lineage>
</organism>
<keyword evidence="1" id="KW-0611">Plant defense</keyword>
<protein>
    <recommendedName>
        <fullName evidence="1">rRNA N-glycosylase</fullName>
        <ecNumber evidence="1">3.2.2.22</ecNumber>
    </recommendedName>
</protein>
<dbReference type="Gene3D" id="3.40.420.10">
    <property type="entry name" value="Ricin (A subunit), domain 1"/>
    <property type="match status" value="1"/>
</dbReference>
<reference evidence="2" key="1">
    <citation type="submission" date="2023-02" db="EMBL/GenBank/DDBJ databases">
        <title>Genome of toxic invasive species Heracleum sosnowskyi carries increased number of genes despite the absence of recent whole-genome duplications.</title>
        <authorList>
            <person name="Schelkunov M."/>
            <person name="Shtratnikova V."/>
            <person name="Makarenko M."/>
            <person name="Klepikova A."/>
            <person name="Omelchenko D."/>
            <person name="Novikova G."/>
            <person name="Obukhova E."/>
            <person name="Bogdanov V."/>
            <person name="Penin A."/>
            <person name="Logacheva M."/>
        </authorList>
    </citation>
    <scope>NUCLEOTIDE SEQUENCE</scope>
    <source>
        <strain evidence="2">Hsosn_3</strain>
        <tissue evidence="2">Leaf</tissue>
    </source>
</reference>
<evidence type="ECO:0000313" key="3">
    <source>
        <dbReference type="Proteomes" id="UP001237642"/>
    </source>
</evidence>
<dbReference type="GO" id="GO:0017148">
    <property type="term" value="P:negative regulation of translation"/>
    <property type="evidence" value="ECO:0007669"/>
    <property type="project" value="UniProtKB-KW"/>
</dbReference>
<comment type="similarity">
    <text evidence="1">Belongs to the ribosome-inactivating protein family.</text>
</comment>
<keyword evidence="1" id="KW-0800">Toxin</keyword>
<dbReference type="InterPro" id="IPR036041">
    <property type="entry name" value="Ribosome-inact_prot_sf"/>
</dbReference>
<dbReference type="EMBL" id="JAUIZM010000001">
    <property type="protein sequence ID" value="KAK1402524.1"/>
    <property type="molecule type" value="Genomic_DNA"/>
</dbReference>